<reference evidence="1 2" key="1">
    <citation type="submission" date="2023-07" db="EMBL/GenBank/DDBJ databases">
        <title>Sequencing the genomes of 1000 actinobacteria strains.</title>
        <authorList>
            <person name="Klenk H.-P."/>
        </authorList>
    </citation>
    <scope>NUCLEOTIDE SEQUENCE [LARGE SCALE GENOMIC DNA]</scope>
    <source>
        <strain evidence="1 2">DSM 46740</strain>
    </source>
</reference>
<dbReference type="Proteomes" id="UP001225356">
    <property type="component" value="Unassembled WGS sequence"/>
</dbReference>
<sequence length="98" mass="10717">MNDQTQARPIDPAELPETITRYLDAHRVRDTATAIGAFTGDAVVTDDGDTHIGTAAVETWLTRAASEYTYTTRLTEAHRADDTHYTVVNHLKGDFPGG</sequence>
<evidence type="ECO:0008006" key="3">
    <source>
        <dbReference type="Google" id="ProtNLM"/>
    </source>
</evidence>
<keyword evidence="2" id="KW-1185">Reference proteome</keyword>
<name>A0ABT9Q7I4_9ACTN</name>
<evidence type="ECO:0000313" key="1">
    <source>
        <dbReference type="EMBL" id="MDP9842617.1"/>
    </source>
</evidence>
<dbReference type="InterPro" id="IPR032710">
    <property type="entry name" value="NTF2-like_dom_sf"/>
</dbReference>
<comment type="caution">
    <text evidence="1">The sequence shown here is derived from an EMBL/GenBank/DDBJ whole genome shotgun (WGS) entry which is preliminary data.</text>
</comment>
<dbReference type="EMBL" id="JAUSQU010000001">
    <property type="protein sequence ID" value="MDP9842617.1"/>
    <property type="molecule type" value="Genomic_DNA"/>
</dbReference>
<gene>
    <name evidence="1" type="ORF">J2853_001828</name>
</gene>
<dbReference type="RefSeq" id="WP_307556510.1">
    <property type="nucleotide sequence ID" value="NZ_JAUSQU010000001.1"/>
</dbReference>
<dbReference type="Gene3D" id="3.10.450.50">
    <property type="match status" value="1"/>
</dbReference>
<evidence type="ECO:0000313" key="2">
    <source>
        <dbReference type="Proteomes" id="UP001225356"/>
    </source>
</evidence>
<organism evidence="1 2">
    <name type="scientific">Streptosporangium lutulentum</name>
    <dbReference type="NCBI Taxonomy" id="1461250"/>
    <lineage>
        <taxon>Bacteria</taxon>
        <taxon>Bacillati</taxon>
        <taxon>Actinomycetota</taxon>
        <taxon>Actinomycetes</taxon>
        <taxon>Streptosporangiales</taxon>
        <taxon>Streptosporangiaceae</taxon>
        <taxon>Streptosporangium</taxon>
    </lineage>
</organism>
<proteinExistence type="predicted"/>
<accession>A0ABT9Q7I4</accession>
<protein>
    <recommendedName>
        <fullName evidence="3">SnoaL-like domain-containing protein</fullName>
    </recommendedName>
</protein>
<dbReference type="SUPFAM" id="SSF54427">
    <property type="entry name" value="NTF2-like"/>
    <property type="match status" value="1"/>
</dbReference>